<evidence type="ECO:0000256" key="1">
    <source>
        <dbReference type="SAM" id="Coils"/>
    </source>
</evidence>
<gene>
    <name evidence="3" type="ORF">BU26DRAFT_521596</name>
</gene>
<feature type="compositionally biased region" description="Acidic residues" evidence="2">
    <location>
        <begin position="361"/>
        <end position="370"/>
    </location>
</feature>
<feature type="region of interest" description="Disordered" evidence="2">
    <location>
        <begin position="455"/>
        <end position="507"/>
    </location>
</feature>
<dbReference type="AlphaFoldDB" id="A0A6A6I9B4"/>
<name>A0A6A6I9B4_9PLEO</name>
<dbReference type="Proteomes" id="UP000800094">
    <property type="component" value="Unassembled WGS sequence"/>
</dbReference>
<accession>A0A6A6I9B4</accession>
<evidence type="ECO:0000313" key="3">
    <source>
        <dbReference type="EMBL" id="KAF2246110.1"/>
    </source>
</evidence>
<reference evidence="3" key="1">
    <citation type="journal article" date="2020" name="Stud. Mycol.">
        <title>101 Dothideomycetes genomes: a test case for predicting lifestyles and emergence of pathogens.</title>
        <authorList>
            <person name="Haridas S."/>
            <person name="Albert R."/>
            <person name="Binder M."/>
            <person name="Bloem J."/>
            <person name="Labutti K."/>
            <person name="Salamov A."/>
            <person name="Andreopoulos B."/>
            <person name="Baker S."/>
            <person name="Barry K."/>
            <person name="Bills G."/>
            <person name="Bluhm B."/>
            <person name="Cannon C."/>
            <person name="Castanera R."/>
            <person name="Culley D."/>
            <person name="Daum C."/>
            <person name="Ezra D."/>
            <person name="Gonzalez J."/>
            <person name="Henrissat B."/>
            <person name="Kuo A."/>
            <person name="Liang C."/>
            <person name="Lipzen A."/>
            <person name="Lutzoni F."/>
            <person name="Magnuson J."/>
            <person name="Mondo S."/>
            <person name="Nolan M."/>
            <person name="Ohm R."/>
            <person name="Pangilinan J."/>
            <person name="Park H.-J."/>
            <person name="Ramirez L."/>
            <person name="Alfaro M."/>
            <person name="Sun H."/>
            <person name="Tritt A."/>
            <person name="Yoshinaga Y."/>
            <person name="Zwiers L.-H."/>
            <person name="Turgeon B."/>
            <person name="Goodwin S."/>
            <person name="Spatafora J."/>
            <person name="Crous P."/>
            <person name="Grigoriev I."/>
        </authorList>
    </citation>
    <scope>NUCLEOTIDE SEQUENCE</scope>
    <source>
        <strain evidence="3">CBS 122368</strain>
    </source>
</reference>
<dbReference type="EMBL" id="ML987199">
    <property type="protein sequence ID" value="KAF2246110.1"/>
    <property type="molecule type" value="Genomic_DNA"/>
</dbReference>
<dbReference type="OrthoDB" id="4586300at2759"/>
<organism evidence="3 4">
    <name type="scientific">Trematosphaeria pertusa</name>
    <dbReference type="NCBI Taxonomy" id="390896"/>
    <lineage>
        <taxon>Eukaryota</taxon>
        <taxon>Fungi</taxon>
        <taxon>Dikarya</taxon>
        <taxon>Ascomycota</taxon>
        <taxon>Pezizomycotina</taxon>
        <taxon>Dothideomycetes</taxon>
        <taxon>Pleosporomycetidae</taxon>
        <taxon>Pleosporales</taxon>
        <taxon>Massarineae</taxon>
        <taxon>Trematosphaeriaceae</taxon>
        <taxon>Trematosphaeria</taxon>
    </lineage>
</organism>
<proteinExistence type="predicted"/>
<feature type="compositionally biased region" description="Basic and acidic residues" evidence="2">
    <location>
        <begin position="373"/>
        <end position="395"/>
    </location>
</feature>
<feature type="coiled-coil region" evidence="1">
    <location>
        <begin position="97"/>
        <end position="124"/>
    </location>
</feature>
<feature type="region of interest" description="Disordered" evidence="2">
    <location>
        <begin position="342"/>
        <end position="401"/>
    </location>
</feature>
<sequence length="507" mass="58824">MPPNNDDPRRDENRPEDNPFIAFRRFADSQASSLLNTVFTLPATIANFNNAHHAREQCLFGRAHKGQCNKLFKLEEEMAKLRSEGRELYRVGDLQAVLEKGEELMQLDRQADALRKEIVERARRTTGEKADSRKHAELVEKVGNEKGQQWGWSWSWGFPRPFDEEDHSSEERSHHRRVCRRWRRRNEEDAKQAEDEWQQIHAKWEEIKKRMNEELPRSEEGEPKVWRWSFNWPPPADAPSQTAPANDRSVTIFDELTDMIADEVNRMMFPRSFTFNERSYSPAALENSEDLKGAGVQWRDAYEDLVRAERGAPLISPKELGQSSNMSYSQWARRFWDPKFARPEGGPRHSGPVYPKRVPWEGEEMSEEPSYEYSHDHEDQHDEPPSPKVEQEKWSEGMPETELDAYERLLGPVSAPAEFAKDGRSSILSTLTTTERTVAPDGTVTTKVVLKKRFADGREESSETLHTQRGQDADKQQQDPWKAMQEAQFPSAPKKDGEKKKGWFWSS</sequence>
<evidence type="ECO:0000256" key="2">
    <source>
        <dbReference type="SAM" id="MobiDB-lite"/>
    </source>
</evidence>
<dbReference type="RefSeq" id="XP_033681114.1">
    <property type="nucleotide sequence ID" value="XM_033829576.1"/>
</dbReference>
<protein>
    <submittedName>
        <fullName evidence="3">Uncharacterized protein</fullName>
    </submittedName>
</protein>
<keyword evidence="4" id="KW-1185">Reference proteome</keyword>
<dbReference type="GeneID" id="54582906"/>
<keyword evidence="1" id="KW-0175">Coiled coil</keyword>
<evidence type="ECO:0000313" key="4">
    <source>
        <dbReference type="Proteomes" id="UP000800094"/>
    </source>
</evidence>